<proteinExistence type="predicted"/>
<dbReference type="KEGG" id="pmak:PMPD1_3894"/>
<gene>
    <name evidence="6" type="ORF">PMPD1_3894</name>
</gene>
<dbReference type="Gene3D" id="1.20.120.520">
    <property type="entry name" value="nmb1532 protein domain like"/>
    <property type="match status" value="1"/>
</dbReference>
<comment type="subcellular location">
    <subcellularLocation>
        <location evidence="1">Cytoplasm</location>
    </subcellularLocation>
</comment>
<dbReference type="PANTHER" id="PTHR36438">
    <property type="entry name" value="IRON-SULFUR CLUSTER REPAIR PROTEIN YTFE"/>
    <property type="match status" value="1"/>
</dbReference>
<evidence type="ECO:0000256" key="2">
    <source>
        <dbReference type="ARBA" id="ARBA00022490"/>
    </source>
</evidence>
<dbReference type="Pfam" id="PF01814">
    <property type="entry name" value="Hemerythrin"/>
    <property type="match status" value="1"/>
</dbReference>
<dbReference type="CDD" id="cd12108">
    <property type="entry name" value="Hr-like"/>
    <property type="match status" value="1"/>
</dbReference>
<dbReference type="InterPro" id="IPR019903">
    <property type="entry name" value="RIC_family"/>
</dbReference>
<dbReference type="InterPro" id="IPR012312">
    <property type="entry name" value="Hemerythrin-like"/>
</dbReference>
<feature type="domain" description="Hemerythrin-like" evidence="5">
    <location>
        <begin position="78"/>
        <end position="218"/>
    </location>
</feature>
<dbReference type="GO" id="GO:0046872">
    <property type="term" value="F:metal ion binding"/>
    <property type="evidence" value="ECO:0007669"/>
    <property type="project" value="UniProtKB-KW"/>
</dbReference>
<dbReference type="EMBL" id="CP054212">
    <property type="protein sequence ID" value="QKJ88804.1"/>
    <property type="molecule type" value="Genomic_DNA"/>
</dbReference>
<reference evidence="6 7" key="1">
    <citation type="submission" date="2020-06" db="EMBL/GenBank/DDBJ databases">
        <title>Genome sequence of Paramixta manurensis strain PD-1.</title>
        <authorList>
            <person name="Lee C.W."/>
            <person name="Kim J."/>
        </authorList>
    </citation>
    <scope>NUCLEOTIDE SEQUENCE [LARGE SCALE GENOMIC DNA]</scope>
    <source>
        <strain evidence="6 7">PD-1</strain>
    </source>
</reference>
<organism evidence="6 7">
    <name type="scientific">Paramixta manurensis</name>
    <dbReference type="NCBI Taxonomy" id="2740817"/>
    <lineage>
        <taxon>Bacteria</taxon>
        <taxon>Pseudomonadati</taxon>
        <taxon>Pseudomonadota</taxon>
        <taxon>Gammaproteobacteria</taxon>
        <taxon>Enterobacterales</taxon>
        <taxon>Erwiniaceae</taxon>
        <taxon>Paramixta</taxon>
    </lineage>
</organism>
<dbReference type="GO" id="GO:0005737">
    <property type="term" value="C:cytoplasm"/>
    <property type="evidence" value="ECO:0007669"/>
    <property type="project" value="UniProtKB-SubCell"/>
</dbReference>
<accession>A0A6M8UGN3</accession>
<keyword evidence="4" id="KW-0408">Iron</keyword>
<dbReference type="Pfam" id="PF04405">
    <property type="entry name" value="ScdA_N"/>
    <property type="match status" value="1"/>
</dbReference>
<evidence type="ECO:0000259" key="5">
    <source>
        <dbReference type="Pfam" id="PF01814"/>
    </source>
</evidence>
<keyword evidence="7" id="KW-1185">Reference proteome</keyword>
<dbReference type="PANTHER" id="PTHR36438:SF1">
    <property type="entry name" value="IRON-SULFUR CLUSTER REPAIR PROTEIN YTFE"/>
    <property type="match status" value="1"/>
</dbReference>
<sequence>MAALRTTSLGQLAIEIPGSTALFRKYELDFCCGGKKTLEQLANQRSLDIDVIESELAALSQDENGARDWRTATLTELIAHILVRFHQRHREQLPELILMAEKVERVHGEKAACPKGLSRVLNQVYQHLSDHMMKEERVLFPLIEQGQGAQAAGPISVMEFEHNEAGEQLEVIKMLTNNLTPPAGACTTWRALYSGTSEFIEDLMQHIHLENNLLFPRALRGE</sequence>
<keyword evidence="3" id="KW-0479">Metal-binding</keyword>
<dbReference type="NCBIfam" id="NF008221">
    <property type="entry name" value="PRK10992.1"/>
    <property type="match status" value="1"/>
</dbReference>
<name>A0A6M8UGN3_9GAMM</name>
<evidence type="ECO:0000313" key="7">
    <source>
        <dbReference type="Proteomes" id="UP000505325"/>
    </source>
</evidence>
<evidence type="ECO:0000256" key="4">
    <source>
        <dbReference type="ARBA" id="ARBA00023004"/>
    </source>
</evidence>
<protein>
    <submittedName>
        <fullName evidence="6">Iron-sulfur cluster repair di-iron protein</fullName>
    </submittedName>
</protein>
<dbReference type="NCBIfam" id="TIGR03652">
    <property type="entry name" value="FeS_repair_RIC"/>
    <property type="match status" value="1"/>
</dbReference>
<dbReference type="Proteomes" id="UP000505325">
    <property type="component" value="Chromosome"/>
</dbReference>
<evidence type="ECO:0000256" key="1">
    <source>
        <dbReference type="ARBA" id="ARBA00004496"/>
    </source>
</evidence>
<dbReference type="AlphaFoldDB" id="A0A6M8UGN3"/>
<evidence type="ECO:0000313" key="6">
    <source>
        <dbReference type="EMBL" id="QKJ88804.1"/>
    </source>
</evidence>
<dbReference type="RefSeq" id="WP_173635641.1">
    <property type="nucleotide sequence ID" value="NZ_CP054212.1"/>
</dbReference>
<keyword evidence="2" id="KW-0963">Cytoplasm</keyword>
<evidence type="ECO:0000256" key="3">
    <source>
        <dbReference type="ARBA" id="ARBA00022723"/>
    </source>
</evidence>